<dbReference type="PANTHER" id="PTHR12794">
    <property type="entry name" value="GEMIN2"/>
    <property type="match status" value="1"/>
</dbReference>
<dbReference type="Pfam" id="PF04938">
    <property type="entry name" value="SIP1"/>
    <property type="match status" value="1"/>
</dbReference>
<evidence type="ECO:0000256" key="1">
    <source>
        <dbReference type="ARBA" id="ARBA00025758"/>
    </source>
</evidence>
<protein>
    <recommendedName>
        <fullName evidence="5">Gem-associated protein 2</fullName>
    </recommendedName>
</protein>
<feature type="compositionally biased region" description="Basic residues" evidence="2">
    <location>
        <begin position="173"/>
        <end position="184"/>
    </location>
</feature>
<reference evidence="4" key="1">
    <citation type="journal article" date="2024" name="IScience">
        <title>Strigolactones Initiate the Formation of Haustorium-like Structures in Castilleja.</title>
        <authorList>
            <person name="Buerger M."/>
            <person name="Peterson D."/>
            <person name="Chory J."/>
        </authorList>
    </citation>
    <scope>NUCLEOTIDE SEQUENCE [LARGE SCALE GENOMIC DNA]</scope>
</reference>
<dbReference type="PANTHER" id="PTHR12794:SF0">
    <property type="entry name" value="GEM-ASSOCIATED PROTEIN 2"/>
    <property type="match status" value="1"/>
</dbReference>
<comment type="similarity">
    <text evidence="1">Belongs to the gemin-2 family.</text>
</comment>
<feature type="compositionally biased region" description="Low complexity" evidence="2">
    <location>
        <begin position="12"/>
        <end position="25"/>
    </location>
</feature>
<dbReference type="InterPro" id="IPR035426">
    <property type="entry name" value="Gemin2/Brr1"/>
</dbReference>
<name>A0ABD3CZX3_9LAMI</name>
<feature type="region of interest" description="Disordered" evidence="2">
    <location>
        <begin position="156"/>
        <end position="184"/>
    </location>
</feature>
<accession>A0ABD3CZX3</accession>
<proteinExistence type="inferred from homology"/>
<dbReference type="AlphaFoldDB" id="A0ABD3CZX3"/>
<comment type="caution">
    <text evidence="3">The sequence shown here is derived from an EMBL/GenBank/DDBJ whole genome shotgun (WGS) entry which is preliminary data.</text>
</comment>
<dbReference type="EMBL" id="JAVIJP010000028">
    <property type="protein sequence ID" value="KAL3635017.1"/>
    <property type="molecule type" value="Genomic_DNA"/>
</dbReference>
<dbReference type="Gene3D" id="1.20.58.1070">
    <property type="match status" value="1"/>
</dbReference>
<evidence type="ECO:0008006" key="5">
    <source>
        <dbReference type="Google" id="ProtNLM"/>
    </source>
</evidence>
<dbReference type="Proteomes" id="UP001632038">
    <property type="component" value="Unassembled WGS sequence"/>
</dbReference>
<organism evidence="3 4">
    <name type="scientific">Castilleja foliolosa</name>
    <dbReference type="NCBI Taxonomy" id="1961234"/>
    <lineage>
        <taxon>Eukaryota</taxon>
        <taxon>Viridiplantae</taxon>
        <taxon>Streptophyta</taxon>
        <taxon>Embryophyta</taxon>
        <taxon>Tracheophyta</taxon>
        <taxon>Spermatophyta</taxon>
        <taxon>Magnoliopsida</taxon>
        <taxon>eudicotyledons</taxon>
        <taxon>Gunneridae</taxon>
        <taxon>Pentapetalae</taxon>
        <taxon>asterids</taxon>
        <taxon>lamiids</taxon>
        <taxon>Lamiales</taxon>
        <taxon>Orobanchaceae</taxon>
        <taxon>Pedicularideae</taxon>
        <taxon>Castillejinae</taxon>
        <taxon>Castilleja</taxon>
    </lineage>
</organism>
<keyword evidence="4" id="KW-1185">Reference proteome</keyword>
<sequence>MFFPSHNKLPYSLSNSHSHSPSPMSVANPLLHSNDGSAAADVQPSLDEITVESPSHQLQPPKVSVEDTTGVSDPVNNSAQYVLIPELEINPDGAFQQSADIFDDKSTISVPEIDEQNSASKQDEVQARCSTECAIELQVADDTAITDSPLLGNAILNSGGDGTQRYKETENKKVKKPRRRGGKARKNRAILEIYPIVNREKKGYQYSRNEMELLRFDGLDEQKKRWAEVYCGLSPLVREEYDGLIQLCKTRKEDSVPSFDFDPRPRFQKSADLDNQSITSDPSSLPIVDEVGGSAEEEECVEDDDSDEDYSSIQKPAFLVTGEPDFDSGPPLDGLEYLRRVRWEADRVPKVAVVKVKKIKEQSVYMPQIPDIMKCPDKLLPLKQWEESFVAEFSELRLAFTRLDPQSSDSKCSIKQHQPLIEENFLGQMLETNTFEKSITLTSTEASCTLEKSDEAKKVHPNPVENPSFTVDLPTLSKILKMDSAARTSMLKRRISAIENMSTLAHDECVWLFALCAAVDCPLDADTSAALRCLLRKCASLRAAKNEVDDEVVNLNILVTISGRYFGQLEA</sequence>
<feature type="region of interest" description="Disordered" evidence="2">
    <location>
        <begin position="52"/>
        <end position="74"/>
    </location>
</feature>
<evidence type="ECO:0000313" key="3">
    <source>
        <dbReference type="EMBL" id="KAL3635017.1"/>
    </source>
</evidence>
<evidence type="ECO:0000313" key="4">
    <source>
        <dbReference type="Proteomes" id="UP001632038"/>
    </source>
</evidence>
<evidence type="ECO:0000256" key="2">
    <source>
        <dbReference type="SAM" id="MobiDB-lite"/>
    </source>
</evidence>
<feature type="region of interest" description="Disordered" evidence="2">
    <location>
        <begin position="1"/>
        <end position="40"/>
    </location>
</feature>
<gene>
    <name evidence="3" type="ORF">CASFOL_022071</name>
</gene>